<comment type="caution">
    <text evidence="2">The sequence shown here is derived from an EMBL/GenBank/DDBJ whole genome shotgun (WGS) entry which is preliminary data.</text>
</comment>
<organism evidence="2 3">
    <name type="scientific">Oryza meyeriana var. granulata</name>
    <dbReference type="NCBI Taxonomy" id="110450"/>
    <lineage>
        <taxon>Eukaryota</taxon>
        <taxon>Viridiplantae</taxon>
        <taxon>Streptophyta</taxon>
        <taxon>Embryophyta</taxon>
        <taxon>Tracheophyta</taxon>
        <taxon>Spermatophyta</taxon>
        <taxon>Magnoliopsida</taxon>
        <taxon>Liliopsida</taxon>
        <taxon>Poales</taxon>
        <taxon>Poaceae</taxon>
        <taxon>BOP clade</taxon>
        <taxon>Oryzoideae</taxon>
        <taxon>Oryzeae</taxon>
        <taxon>Oryzinae</taxon>
        <taxon>Oryza</taxon>
        <taxon>Oryza meyeriana</taxon>
    </lineage>
</organism>
<reference evidence="2 3" key="1">
    <citation type="submission" date="2019-11" db="EMBL/GenBank/DDBJ databases">
        <title>Whole genome sequence of Oryza granulata.</title>
        <authorList>
            <person name="Li W."/>
        </authorList>
    </citation>
    <scope>NUCLEOTIDE SEQUENCE [LARGE SCALE GENOMIC DNA]</scope>
    <source>
        <strain evidence="3">cv. Menghai</strain>
        <tissue evidence="2">Leaf</tissue>
    </source>
</reference>
<evidence type="ECO:0000256" key="1">
    <source>
        <dbReference type="SAM" id="MobiDB-lite"/>
    </source>
</evidence>
<sequence length="123" mass="13061">MASSIWRGEPAQSGGGERRRHRRKEAHAQAGGTGRRKRRQERHTSSVPGRLAASFGGVSGGWRRARLPLSGPAAGKEKAGGDGLWARPETMQPAEKLRGGEGEGSGGPRGAKAGSYRDFGLMW</sequence>
<dbReference type="Proteomes" id="UP000479710">
    <property type="component" value="Unassembled WGS sequence"/>
</dbReference>
<dbReference type="AlphaFoldDB" id="A0A6G1DMV2"/>
<evidence type="ECO:0008006" key="4">
    <source>
        <dbReference type="Google" id="ProtNLM"/>
    </source>
</evidence>
<accession>A0A6G1DMV2</accession>
<evidence type="ECO:0000313" key="2">
    <source>
        <dbReference type="EMBL" id="KAF0913721.1"/>
    </source>
</evidence>
<protein>
    <recommendedName>
        <fullName evidence="4">DUF834 domain-containing protein</fullName>
    </recommendedName>
</protein>
<gene>
    <name evidence="2" type="ORF">E2562_024603</name>
</gene>
<dbReference type="EMBL" id="SPHZ02000006">
    <property type="protein sequence ID" value="KAF0913721.1"/>
    <property type="molecule type" value="Genomic_DNA"/>
</dbReference>
<proteinExistence type="predicted"/>
<feature type="region of interest" description="Disordered" evidence="1">
    <location>
        <begin position="1"/>
        <end position="123"/>
    </location>
</feature>
<keyword evidence="3" id="KW-1185">Reference proteome</keyword>
<name>A0A6G1DMV2_9ORYZ</name>
<evidence type="ECO:0000313" key="3">
    <source>
        <dbReference type="Proteomes" id="UP000479710"/>
    </source>
</evidence>